<evidence type="ECO:0000256" key="1">
    <source>
        <dbReference type="ARBA" id="ARBA00007072"/>
    </source>
</evidence>
<dbReference type="InterPro" id="IPR013783">
    <property type="entry name" value="Ig-like_fold"/>
</dbReference>
<name>A0A2T2YMW1_9BACT</name>
<dbReference type="Pfam" id="PF02927">
    <property type="entry name" value="CelD_N"/>
    <property type="match status" value="1"/>
</dbReference>
<dbReference type="Gene3D" id="2.60.40.10">
    <property type="entry name" value="Immunoglobulins"/>
    <property type="match status" value="1"/>
</dbReference>
<evidence type="ECO:0000256" key="5">
    <source>
        <dbReference type="ARBA" id="ARBA00023326"/>
    </source>
</evidence>
<dbReference type="Gene3D" id="1.50.10.10">
    <property type="match status" value="1"/>
</dbReference>
<proteinExistence type="inferred from homology"/>
<dbReference type="Proteomes" id="UP000240357">
    <property type="component" value="Unassembled WGS sequence"/>
</dbReference>
<evidence type="ECO:0000256" key="4">
    <source>
        <dbReference type="ARBA" id="ARBA00023295"/>
    </source>
</evidence>
<accession>A0A2T2YMW1</accession>
<keyword evidence="3" id="KW-0119">Carbohydrate metabolism</keyword>
<dbReference type="InterPro" id="IPR008928">
    <property type="entry name" value="6-hairpin_glycosidase_sf"/>
</dbReference>
<gene>
    <name evidence="8" type="ORF">AHMF7605_26800</name>
</gene>
<evidence type="ECO:0000313" key="9">
    <source>
        <dbReference type="Proteomes" id="UP000240357"/>
    </source>
</evidence>
<dbReference type="CDD" id="cd02850">
    <property type="entry name" value="E_set_Cellulase_N"/>
    <property type="match status" value="1"/>
</dbReference>
<sequence>MRSGNILLNTLQKLTRKNLLSNCWRQLLNPTSRQKILLVLFFLSSLSHYFPLQAQRLSRDQAVNLLTNQVGYQPSSTKTVQTKGTEKRSFEVIEVTTGQVAYQATLIPRQGDFGDYLTADFSKLVKEGQYYLRSDTLRSYPFSISRQVYQPEIDKIVRYFSLQRCGASTTGYLSPCHIDDGIRFDNGQHQDVTGGWHDASDLRKWVSATIYGVMGLARAYQLQEPQNQKAILEELRWGNQYFLKMQEPQGYVMDFIGGDLKKHSDNNRWTDNKLANGTAAIKLVEPNAGTSKQLMLVAGNQDDRIIQTQAVEISAQYNFITAEAMVARITQKTDPAYAKKCLAAAQKCYAWCLKSNRDTTAANIGAALQAALEMYKTTNQVIYQKRATELAQLLKKIQATNLAKGVAGFFYTSLSSQEPDKNIWTGCQAFIGLSDLVQLFPKDKDAPLWKTLIKNYAENYLLLLAQKNSFGIVPWGLYEKKDPGGSRKVGEYWYRYFMEPQLEWWVGINSNVASAGIGLLKAGTILKNDQMKAVAQKQLDWILGANPFNSSTLVGAGYNHPPHFGGSSFLPNTPVLPGAVLNGLGGDPTDMPVIGKGDWQISEYWTPMVAHTLWLLAELGAVK</sequence>
<dbReference type="SUPFAM" id="SSF48208">
    <property type="entry name" value="Six-hairpin glycosidases"/>
    <property type="match status" value="1"/>
</dbReference>
<feature type="domain" description="Glycoside hydrolase family 9" evidence="6">
    <location>
        <begin position="149"/>
        <end position="603"/>
    </location>
</feature>
<keyword evidence="2" id="KW-0378">Hydrolase</keyword>
<evidence type="ECO:0000259" key="6">
    <source>
        <dbReference type="Pfam" id="PF00759"/>
    </source>
</evidence>
<evidence type="ECO:0000259" key="7">
    <source>
        <dbReference type="Pfam" id="PF02927"/>
    </source>
</evidence>
<keyword evidence="4" id="KW-0326">Glycosidase</keyword>
<dbReference type="EMBL" id="PYFT01000001">
    <property type="protein sequence ID" value="PSR56850.1"/>
    <property type="molecule type" value="Genomic_DNA"/>
</dbReference>
<dbReference type="PANTHER" id="PTHR22298">
    <property type="entry name" value="ENDO-1,4-BETA-GLUCANASE"/>
    <property type="match status" value="1"/>
</dbReference>
<dbReference type="GO" id="GO:0008810">
    <property type="term" value="F:cellulase activity"/>
    <property type="evidence" value="ECO:0007669"/>
    <property type="project" value="InterPro"/>
</dbReference>
<evidence type="ECO:0000256" key="2">
    <source>
        <dbReference type="ARBA" id="ARBA00022801"/>
    </source>
</evidence>
<dbReference type="AlphaFoldDB" id="A0A2T2YMW1"/>
<feature type="domain" description="Cellulase Ig-like" evidence="7">
    <location>
        <begin position="66"/>
        <end position="138"/>
    </location>
</feature>
<evidence type="ECO:0000256" key="3">
    <source>
        <dbReference type="ARBA" id="ARBA00023277"/>
    </source>
</evidence>
<protein>
    <submittedName>
        <fullName evidence="8">Uncharacterized protein</fullName>
    </submittedName>
</protein>
<organism evidence="8 9">
    <name type="scientific">Adhaeribacter arboris</name>
    <dbReference type="NCBI Taxonomy" id="2072846"/>
    <lineage>
        <taxon>Bacteria</taxon>
        <taxon>Pseudomonadati</taxon>
        <taxon>Bacteroidota</taxon>
        <taxon>Cytophagia</taxon>
        <taxon>Cytophagales</taxon>
        <taxon>Hymenobacteraceae</taxon>
        <taxon>Adhaeribacter</taxon>
    </lineage>
</organism>
<keyword evidence="9" id="KW-1185">Reference proteome</keyword>
<dbReference type="InterPro" id="IPR014756">
    <property type="entry name" value="Ig_E-set"/>
</dbReference>
<comment type="caution">
    <text evidence="8">The sequence shown here is derived from an EMBL/GenBank/DDBJ whole genome shotgun (WGS) entry which is preliminary data.</text>
</comment>
<keyword evidence="5" id="KW-0624">Polysaccharide degradation</keyword>
<dbReference type="InterPro" id="IPR001701">
    <property type="entry name" value="Glyco_hydro_9"/>
</dbReference>
<dbReference type="GO" id="GO:0000272">
    <property type="term" value="P:polysaccharide catabolic process"/>
    <property type="evidence" value="ECO:0007669"/>
    <property type="project" value="UniProtKB-KW"/>
</dbReference>
<dbReference type="Pfam" id="PF00759">
    <property type="entry name" value="Glyco_hydro_9"/>
    <property type="match status" value="1"/>
</dbReference>
<dbReference type="InterPro" id="IPR012341">
    <property type="entry name" value="6hp_glycosidase-like_sf"/>
</dbReference>
<comment type="similarity">
    <text evidence="1">Belongs to the glycosyl hydrolase 9 (cellulase E) family.</text>
</comment>
<dbReference type="InterPro" id="IPR004197">
    <property type="entry name" value="Cellulase_Ig-like"/>
</dbReference>
<reference evidence="8 9" key="1">
    <citation type="submission" date="2018-03" db="EMBL/GenBank/DDBJ databases">
        <title>Adhaeribacter sp. HMF7605 Genome sequencing and assembly.</title>
        <authorList>
            <person name="Kang H."/>
            <person name="Kang J."/>
            <person name="Cha I."/>
            <person name="Kim H."/>
            <person name="Joh K."/>
        </authorList>
    </citation>
    <scope>NUCLEOTIDE SEQUENCE [LARGE SCALE GENOMIC DNA]</scope>
    <source>
        <strain evidence="8 9">HMF7605</strain>
    </source>
</reference>
<dbReference type="SUPFAM" id="SSF81296">
    <property type="entry name" value="E set domains"/>
    <property type="match status" value="1"/>
</dbReference>
<evidence type="ECO:0000313" key="8">
    <source>
        <dbReference type="EMBL" id="PSR56850.1"/>
    </source>
</evidence>